<dbReference type="GO" id="GO:0031419">
    <property type="term" value="F:cobalamin binding"/>
    <property type="evidence" value="ECO:0007669"/>
    <property type="project" value="UniProtKB-KW"/>
</dbReference>
<evidence type="ECO:0000256" key="3">
    <source>
        <dbReference type="ARBA" id="ARBA00012274"/>
    </source>
</evidence>
<dbReference type="InterPro" id="IPR013678">
    <property type="entry name" value="RNR_2_N"/>
</dbReference>
<gene>
    <name evidence="18" type="ORF">HNQ40_003271</name>
</gene>
<dbReference type="InterPro" id="IPR013344">
    <property type="entry name" value="RNR_NrdJ/NrdZ"/>
</dbReference>
<dbReference type="InterPro" id="IPR000788">
    <property type="entry name" value="RNR_lg_C"/>
</dbReference>
<keyword evidence="19" id="KW-1185">Reference proteome</keyword>
<evidence type="ECO:0000256" key="9">
    <source>
        <dbReference type="ARBA" id="ARBA00023157"/>
    </source>
</evidence>
<feature type="domain" description="Ribonucleotide reductase large subunit C-terminal" evidence="15">
    <location>
        <begin position="185"/>
        <end position="693"/>
    </location>
</feature>
<evidence type="ECO:0000256" key="2">
    <source>
        <dbReference type="ARBA" id="ARBA00007405"/>
    </source>
</evidence>
<evidence type="ECO:0000256" key="4">
    <source>
        <dbReference type="ARBA" id="ARBA00014409"/>
    </source>
</evidence>
<comment type="catalytic activity">
    <reaction evidence="12 13">
        <text>a 2'-deoxyribonucleoside 5'-diphosphate + [thioredoxin]-disulfide + H2O = a ribonucleoside 5'-diphosphate + [thioredoxin]-dithiol</text>
        <dbReference type="Rhea" id="RHEA:23252"/>
        <dbReference type="Rhea" id="RHEA-COMP:10698"/>
        <dbReference type="Rhea" id="RHEA-COMP:10700"/>
        <dbReference type="ChEBI" id="CHEBI:15377"/>
        <dbReference type="ChEBI" id="CHEBI:29950"/>
        <dbReference type="ChEBI" id="CHEBI:50058"/>
        <dbReference type="ChEBI" id="CHEBI:57930"/>
        <dbReference type="ChEBI" id="CHEBI:73316"/>
        <dbReference type="EC" id="1.17.4.1"/>
    </reaction>
</comment>
<evidence type="ECO:0000256" key="1">
    <source>
        <dbReference type="ARBA" id="ARBA00001922"/>
    </source>
</evidence>
<reference evidence="18 19" key="1">
    <citation type="submission" date="2020-08" db="EMBL/GenBank/DDBJ databases">
        <title>Genomic Encyclopedia of Type Strains, Phase IV (KMG-IV): sequencing the most valuable type-strain genomes for metagenomic binning, comparative biology and taxonomic classification.</title>
        <authorList>
            <person name="Goeker M."/>
        </authorList>
    </citation>
    <scope>NUCLEOTIDE SEQUENCE [LARGE SCALE GENOMIC DNA]</scope>
    <source>
        <strain evidence="18 19">DSM 103725</strain>
    </source>
</reference>
<feature type="domain" description="Ribonucleotide reductase large subunit C-terminal" evidence="15">
    <location>
        <begin position="768"/>
        <end position="874"/>
    </location>
</feature>
<evidence type="ECO:0000256" key="7">
    <source>
        <dbReference type="ARBA" id="ARBA00022741"/>
    </source>
</evidence>
<evidence type="ECO:0000313" key="19">
    <source>
        <dbReference type="Proteomes" id="UP000541810"/>
    </source>
</evidence>
<protein>
    <recommendedName>
        <fullName evidence="4 13">Vitamin B12-dependent ribonucleotide reductase</fullName>
        <ecNumber evidence="3 13">1.17.4.1</ecNumber>
    </recommendedName>
</protein>
<comment type="caution">
    <text evidence="18">The sequence shown here is derived from an EMBL/GenBank/DDBJ whole genome shotgun (WGS) entry which is preliminary data.</text>
</comment>
<keyword evidence="9" id="KW-1015">Disulfide bond</keyword>
<sequence>MQIKRKFTEAGKDVFSTVEWTTRSTKIANMDGSVVFEMNDAELPKAWSQLASDIMVSKYFRKAGVPSDGGPNGIASPDFQEGDKVTNGPEKSAKQVIHRLAGCWRHWGESHGYFDTAEDAQAFYDELCHMMLHQQCAPNSPQWFNTGLNWAYGINGPAQGHHYVDPKTGKAKKSEDAYTHPQPHACFIQSVEDDLVGEAGIMDLWTREARLFKYGSGTGTNFSNIRGEDEPLSGGGKSSGLMSFLKIGDRAAGAIKSGGTTRRAAKMVCLDLDHPDIENFVSWKVREEIKVAALVEGMKHLGDEMQYTAKELGLVLDYDFNGESYQTVAGQNSNNSVRISNDFFRAVRENGDWGLVRRTDGELAKTVNAKELWDKIGYAAWRCADPGVQYDSTINEWHTCPEAGRINASNPCSEYMFLDNTACNLASLNLLTFYNAKERTFDVERFEHGVALWTIVLEISVLMAQFPSKEIAELSYKFRTLGLGYANLGAMLMQAGIPYDSERGRAICGCISSTLTGKSYDTSAKMAKELGAFPGYKKNKKAGDNMLRVIRNHRRAAYGVTSSNAEAAAVGGYEGLEINPVPIDADKLTDESESFGTLANSDDLIASARKCWDDALKHGEKHGYRNAQATVIAPTGTIGLLMDCDTTGVEPDFALVKFKKLAGGGYFKIANQSLRPALESLGYDKDQVKDVLTHVMGTLSLDVPVPGGDQTFAGWLMDKGFESDDLAKITDALPTIFDISFAFNAWTLGEDCMDRIDRVEEAKDPSFNLLKSLGLSGKQITELNAVICGTQTVEGAPHLKDEHLPVFDCANKCGPTGERFIHAHGHIRMMAAAQPFISGAISKTINLPNEATIEDIQDSYELSWELGLKANALYRDGCKLSQPLNNKASDEEEDDGVEDVEGIEAALEEVAEDIVETAAVAAAADALQSTETVRTVEKVVEKIVERPMRRRLPDTRTSRTHKFNVAGHEGYLTVGLYDDGQPGELFITMAKEGSTIGGLMDSLGTAISVALQYGVPTSSLVTKFSHQRFEPAGMTHNRDIPFAKSLVDYIFRWMGMEFVPGYREANAPQRPSDKKTESKKEEAPKAKVAMPAVVEGKAQDDKPKSDRVKITDVEAKADEATETGDRAWGFAEGKAADKTTAKAPAVEQATETATATESNTLTEAMSSMQADAPACDVCGTITVRNGTCYKCLNCGASMGCS</sequence>
<keyword evidence="6 13" id="KW-0237">DNA synthesis</keyword>
<feature type="region of interest" description="Disordered" evidence="14">
    <location>
        <begin position="67"/>
        <end position="91"/>
    </location>
</feature>
<comment type="similarity">
    <text evidence="2 13">Belongs to the ribonucleoside diphosphate reductase class-2 family.</text>
</comment>
<feature type="compositionally biased region" description="Low complexity" evidence="14">
    <location>
        <begin position="1141"/>
        <end position="1155"/>
    </location>
</feature>
<name>A0A7X0H8Y7_9BACT</name>
<dbReference type="RefSeq" id="WP_184678930.1">
    <property type="nucleotide sequence ID" value="NZ_JACHGY010000001.1"/>
</dbReference>
<keyword evidence="10 13" id="KW-0170">Cobalt</keyword>
<evidence type="ECO:0000313" key="18">
    <source>
        <dbReference type="EMBL" id="MBB6431465.1"/>
    </source>
</evidence>
<dbReference type="GO" id="GO:0000166">
    <property type="term" value="F:nucleotide binding"/>
    <property type="evidence" value="ECO:0007669"/>
    <property type="project" value="UniProtKB-KW"/>
</dbReference>
<dbReference type="EC" id="1.17.4.1" evidence="3 13"/>
<dbReference type="GO" id="GO:0050897">
    <property type="term" value="F:cobalt ion binding"/>
    <property type="evidence" value="ECO:0007669"/>
    <property type="project" value="InterPro"/>
</dbReference>
<feature type="domain" description="Ribonucleotide reductase class II vitamin B12-dependent N-terminal" evidence="16">
    <location>
        <begin position="22"/>
        <end position="134"/>
    </location>
</feature>
<evidence type="ECO:0000256" key="6">
    <source>
        <dbReference type="ARBA" id="ARBA00022634"/>
    </source>
</evidence>
<dbReference type="InterPro" id="IPR024434">
    <property type="entry name" value="TSCPD_dom"/>
</dbReference>
<feature type="compositionally biased region" description="Basic and acidic residues" evidence="14">
    <location>
        <begin position="1097"/>
        <end position="1125"/>
    </location>
</feature>
<feature type="compositionally biased region" description="Low complexity" evidence="14">
    <location>
        <begin position="1086"/>
        <end position="1095"/>
    </location>
</feature>
<dbReference type="InterPro" id="IPR050862">
    <property type="entry name" value="RdRp_reductase_class-2"/>
</dbReference>
<dbReference type="GO" id="GO:0004748">
    <property type="term" value="F:ribonucleoside-diphosphate reductase activity, thioredoxin disulfide as acceptor"/>
    <property type="evidence" value="ECO:0007669"/>
    <property type="project" value="UniProtKB-EC"/>
</dbReference>
<dbReference type="PRINTS" id="PR01183">
    <property type="entry name" value="RIBORDTASEM1"/>
</dbReference>
<dbReference type="CDD" id="cd02888">
    <property type="entry name" value="RNR_II_dimer"/>
    <property type="match status" value="1"/>
</dbReference>
<evidence type="ECO:0000256" key="13">
    <source>
        <dbReference type="RuleBase" id="RU364064"/>
    </source>
</evidence>
<dbReference type="NCBIfam" id="TIGR02504">
    <property type="entry name" value="NrdJ_Z"/>
    <property type="match status" value="1"/>
</dbReference>
<dbReference type="Proteomes" id="UP000541810">
    <property type="component" value="Unassembled WGS sequence"/>
</dbReference>
<evidence type="ECO:0000259" key="15">
    <source>
        <dbReference type="Pfam" id="PF02867"/>
    </source>
</evidence>
<evidence type="ECO:0000256" key="12">
    <source>
        <dbReference type="ARBA" id="ARBA00047754"/>
    </source>
</evidence>
<keyword evidence="7 13" id="KW-0547">Nucleotide-binding</keyword>
<dbReference type="PANTHER" id="PTHR43371">
    <property type="entry name" value="VITAMIN B12-DEPENDENT RIBONUCLEOTIDE REDUCTASE"/>
    <property type="match status" value="1"/>
</dbReference>
<feature type="compositionally biased region" description="Basic and acidic residues" evidence="14">
    <location>
        <begin position="1071"/>
        <end position="1085"/>
    </location>
</feature>
<evidence type="ECO:0000256" key="5">
    <source>
        <dbReference type="ARBA" id="ARBA00022628"/>
    </source>
</evidence>
<dbReference type="Gene3D" id="3.20.70.20">
    <property type="match status" value="2"/>
</dbReference>
<dbReference type="GO" id="GO:0071897">
    <property type="term" value="P:DNA biosynthetic process"/>
    <property type="evidence" value="ECO:0007669"/>
    <property type="project" value="UniProtKB-KW"/>
</dbReference>
<keyword evidence="8 13" id="KW-0560">Oxidoreductase</keyword>
<dbReference type="EMBL" id="JACHGY010000001">
    <property type="protein sequence ID" value="MBB6431465.1"/>
    <property type="molecule type" value="Genomic_DNA"/>
</dbReference>
<comment type="function">
    <text evidence="11 13">Catalyzes the reduction of ribonucleotides to deoxyribonucleotides. May function to provide a pool of deoxyribonucleotide precursors for DNA repair during oxygen limitation and/or for immediate growth after restoration of oxygen.</text>
</comment>
<keyword evidence="5 13" id="KW-0846">Cobalamin</keyword>
<evidence type="ECO:0000256" key="11">
    <source>
        <dbReference type="ARBA" id="ARBA00025437"/>
    </source>
</evidence>
<dbReference type="Pfam" id="PF08471">
    <property type="entry name" value="Ribonuc_red_2_N"/>
    <property type="match status" value="1"/>
</dbReference>
<dbReference type="Pfam" id="PF12637">
    <property type="entry name" value="TSCPD"/>
    <property type="match status" value="1"/>
</dbReference>
<proteinExistence type="inferred from homology"/>
<accession>A0A7X0H8Y7</accession>
<evidence type="ECO:0000256" key="14">
    <source>
        <dbReference type="SAM" id="MobiDB-lite"/>
    </source>
</evidence>
<dbReference type="Pfam" id="PF02867">
    <property type="entry name" value="Ribonuc_red_lgC"/>
    <property type="match status" value="2"/>
</dbReference>
<dbReference type="SUPFAM" id="SSF51998">
    <property type="entry name" value="PFL-like glycyl radical enzymes"/>
    <property type="match status" value="1"/>
</dbReference>
<feature type="region of interest" description="Disordered" evidence="14">
    <location>
        <begin position="1063"/>
        <end position="1155"/>
    </location>
</feature>
<evidence type="ECO:0000259" key="16">
    <source>
        <dbReference type="Pfam" id="PF08471"/>
    </source>
</evidence>
<feature type="domain" description="TSCPD" evidence="17">
    <location>
        <begin position="954"/>
        <end position="1054"/>
    </location>
</feature>
<evidence type="ECO:0000256" key="8">
    <source>
        <dbReference type="ARBA" id="ARBA00023002"/>
    </source>
</evidence>
<dbReference type="AlphaFoldDB" id="A0A7X0H8Y7"/>
<comment type="cofactor">
    <cofactor evidence="1 13">
        <name>adenosylcob(III)alamin</name>
        <dbReference type="ChEBI" id="CHEBI:18408"/>
    </cofactor>
</comment>
<evidence type="ECO:0000259" key="17">
    <source>
        <dbReference type="Pfam" id="PF12637"/>
    </source>
</evidence>
<evidence type="ECO:0000256" key="10">
    <source>
        <dbReference type="ARBA" id="ARBA00023285"/>
    </source>
</evidence>
<organism evidence="18 19">
    <name type="scientific">Algisphaera agarilytica</name>
    <dbReference type="NCBI Taxonomy" id="1385975"/>
    <lineage>
        <taxon>Bacteria</taxon>
        <taxon>Pseudomonadati</taxon>
        <taxon>Planctomycetota</taxon>
        <taxon>Phycisphaerae</taxon>
        <taxon>Phycisphaerales</taxon>
        <taxon>Phycisphaeraceae</taxon>
        <taxon>Algisphaera</taxon>
    </lineage>
</organism>
<dbReference type="PANTHER" id="PTHR43371:SF1">
    <property type="entry name" value="RIBONUCLEOSIDE-DIPHOSPHATE REDUCTASE"/>
    <property type="match status" value="1"/>
</dbReference>